<sequence>MGIKLGKMKGAGPYYGKSLDELNASLSWGPEEEREIERYCEKIHNNIKEEEMTPMERFKATMEGKERDPSSR</sequence>
<evidence type="ECO:0000313" key="1">
    <source>
        <dbReference type="EMBL" id="CBX27517.1"/>
    </source>
</evidence>
<name>E1YAC3_9BACT</name>
<gene>
    <name evidence="1" type="ORF">N47_H23390</name>
</gene>
<dbReference type="EMBL" id="FR695866">
    <property type="protein sequence ID" value="CBX27517.1"/>
    <property type="molecule type" value="Genomic_DNA"/>
</dbReference>
<accession>E1YAC3</accession>
<organism evidence="1">
    <name type="scientific">uncultured Desulfobacterium sp</name>
    <dbReference type="NCBI Taxonomy" id="201089"/>
    <lineage>
        <taxon>Bacteria</taxon>
        <taxon>Pseudomonadati</taxon>
        <taxon>Thermodesulfobacteriota</taxon>
        <taxon>Desulfobacteria</taxon>
        <taxon>Desulfobacterales</taxon>
        <taxon>Desulfobacteriaceae</taxon>
        <taxon>Desulfobacterium</taxon>
        <taxon>environmental samples</taxon>
    </lineage>
</organism>
<proteinExistence type="predicted"/>
<dbReference type="AlphaFoldDB" id="E1YAC3"/>
<reference evidence="1" key="1">
    <citation type="journal article" date="2011" name="Environ. Microbiol.">
        <title>Genomic insights into the metabolic potential of the polycyclic aromatic hydrocarbon degrading sulfate-reducing Deltaproteobacterium N47.</title>
        <authorList>
            <person name="Bergmann F."/>
            <person name="Selesi D."/>
            <person name="Weinmaier T."/>
            <person name="Tischler P."/>
            <person name="Rattei T."/>
            <person name="Meckenstock R.U."/>
        </authorList>
    </citation>
    <scope>NUCLEOTIDE SEQUENCE</scope>
</reference>
<protein>
    <submittedName>
        <fullName evidence="1">Uncharacterized protein</fullName>
    </submittedName>
</protein>